<dbReference type="Proteomes" id="UP000735302">
    <property type="component" value="Unassembled WGS sequence"/>
</dbReference>
<proteinExistence type="predicted"/>
<dbReference type="PROSITE" id="PS50050">
    <property type="entry name" value="TNFR_NGFR_2"/>
    <property type="match status" value="1"/>
</dbReference>
<dbReference type="PANTHER" id="PTHR46874:SF1">
    <property type="entry name" value="TUMOR NECROSIS FACTOR RECEPTOR SUPERFAMILY MEMBER 6"/>
    <property type="match status" value="1"/>
</dbReference>
<evidence type="ECO:0000259" key="3">
    <source>
        <dbReference type="PROSITE" id="PS50050"/>
    </source>
</evidence>
<dbReference type="GO" id="GO:0032872">
    <property type="term" value="P:regulation of stress-activated MAPK cascade"/>
    <property type="evidence" value="ECO:0007669"/>
    <property type="project" value="TreeGrafter"/>
</dbReference>
<accession>A0AAV3YUA6</accession>
<comment type="caution">
    <text evidence="1">Lacks conserved residue(s) required for the propagation of feature annotation.</text>
</comment>
<dbReference type="GO" id="GO:0005031">
    <property type="term" value="F:tumor necrosis factor receptor activity"/>
    <property type="evidence" value="ECO:0007669"/>
    <property type="project" value="TreeGrafter"/>
</dbReference>
<feature type="disulfide bond" evidence="1">
    <location>
        <begin position="180"/>
        <end position="195"/>
    </location>
</feature>
<dbReference type="GO" id="GO:0097049">
    <property type="term" value="P:motor neuron apoptotic process"/>
    <property type="evidence" value="ECO:0007669"/>
    <property type="project" value="TreeGrafter"/>
</dbReference>
<keyword evidence="1" id="KW-1015">Disulfide bond</keyword>
<feature type="signal peptide" evidence="2">
    <location>
        <begin position="1"/>
        <end position="19"/>
    </location>
</feature>
<sequence>MKRQILLLLLFVMIICASGRMSRHCRLGEYLYAESADNEKYGMCRKCPVGYYNDRFHHRSSHCFKCTSFDERDPHKVLVKNCNRFEDTQIRCKDNFFYVQDRERGHCKHCTPFDEYDPYKILLKKCNHFHDTQIRCVDNFFYVQDREGGQCELCTPFDKNDPHKILVKNCSPFEDAQIRCVDNFFYVKDREGGRCEPCTNCTLRHQYWGQTCSDYSDAICCDKKGSIVKNGVCEKFVD</sequence>
<dbReference type="GO" id="GO:0031265">
    <property type="term" value="C:CD95 death-inducing signaling complex"/>
    <property type="evidence" value="ECO:0007669"/>
    <property type="project" value="TreeGrafter"/>
</dbReference>
<dbReference type="AlphaFoldDB" id="A0AAV3YUA6"/>
<dbReference type="EMBL" id="BLXT01001472">
    <property type="protein sequence ID" value="GFN85822.1"/>
    <property type="molecule type" value="Genomic_DNA"/>
</dbReference>
<dbReference type="PANTHER" id="PTHR46874">
    <property type="entry name" value="TUMOR NECROSIS FACTOR RECEPTOR SUPERFAMILY MEMBER 6"/>
    <property type="match status" value="1"/>
</dbReference>
<evidence type="ECO:0000313" key="4">
    <source>
        <dbReference type="EMBL" id="GFN85822.1"/>
    </source>
</evidence>
<dbReference type="GO" id="GO:0097192">
    <property type="term" value="P:extrinsic apoptotic signaling pathway in absence of ligand"/>
    <property type="evidence" value="ECO:0007669"/>
    <property type="project" value="TreeGrafter"/>
</dbReference>
<dbReference type="GO" id="GO:0043066">
    <property type="term" value="P:negative regulation of apoptotic process"/>
    <property type="evidence" value="ECO:0007669"/>
    <property type="project" value="TreeGrafter"/>
</dbReference>
<evidence type="ECO:0000256" key="2">
    <source>
        <dbReference type="SAM" id="SignalP"/>
    </source>
</evidence>
<dbReference type="GO" id="GO:0097527">
    <property type="term" value="P:necroptotic signaling pathway"/>
    <property type="evidence" value="ECO:0007669"/>
    <property type="project" value="TreeGrafter"/>
</dbReference>
<dbReference type="PROSITE" id="PS00652">
    <property type="entry name" value="TNFR_NGFR_1"/>
    <property type="match status" value="1"/>
</dbReference>
<dbReference type="CDD" id="cd00185">
    <property type="entry name" value="TNFRSF"/>
    <property type="match status" value="1"/>
</dbReference>
<evidence type="ECO:0000256" key="1">
    <source>
        <dbReference type="PROSITE-ProRule" id="PRU00206"/>
    </source>
</evidence>
<feature type="repeat" description="TNFR-Cys" evidence="1">
    <location>
        <begin position="179"/>
        <end position="220"/>
    </location>
</feature>
<dbReference type="InterPro" id="IPR001368">
    <property type="entry name" value="TNFR/NGFR_Cys_rich_reg"/>
</dbReference>
<keyword evidence="5" id="KW-1185">Reference proteome</keyword>
<dbReference type="Gene3D" id="2.10.50.10">
    <property type="entry name" value="Tumor Necrosis Factor Receptor, subunit A, domain 2"/>
    <property type="match status" value="2"/>
</dbReference>
<gene>
    <name evidence="4" type="ORF">PoB_001232800</name>
</gene>
<dbReference type="GO" id="GO:0045121">
    <property type="term" value="C:membrane raft"/>
    <property type="evidence" value="ECO:0007669"/>
    <property type="project" value="TreeGrafter"/>
</dbReference>
<name>A0AAV3YUA6_9GAST</name>
<dbReference type="GO" id="GO:0009897">
    <property type="term" value="C:external side of plasma membrane"/>
    <property type="evidence" value="ECO:0007669"/>
    <property type="project" value="TreeGrafter"/>
</dbReference>
<feature type="domain" description="TNFR-Cys" evidence="3">
    <location>
        <begin position="179"/>
        <end position="220"/>
    </location>
</feature>
<reference evidence="4 5" key="1">
    <citation type="journal article" date="2021" name="Elife">
        <title>Chloroplast acquisition without the gene transfer in kleptoplastic sea slugs, Plakobranchus ocellatus.</title>
        <authorList>
            <person name="Maeda T."/>
            <person name="Takahashi S."/>
            <person name="Yoshida T."/>
            <person name="Shimamura S."/>
            <person name="Takaki Y."/>
            <person name="Nagai Y."/>
            <person name="Toyoda A."/>
            <person name="Suzuki Y."/>
            <person name="Arimoto A."/>
            <person name="Ishii H."/>
            <person name="Satoh N."/>
            <person name="Nishiyama T."/>
            <person name="Hasebe M."/>
            <person name="Maruyama T."/>
            <person name="Minagawa J."/>
            <person name="Obokata J."/>
            <person name="Shigenobu S."/>
        </authorList>
    </citation>
    <scope>NUCLEOTIDE SEQUENCE [LARGE SCALE GENOMIC DNA]</scope>
</reference>
<feature type="chain" id="PRO_5043539755" evidence="2">
    <location>
        <begin position="20"/>
        <end position="238"/>
    </location>
</feature>
<keyword evidence="2" id="KW-0732">Signal</keyword>
<comment type="caution">
    <text evidence="4">The sequence shown here is derived from an EMBL/GenBank/DDBJ whole genome shotgun (WGS) entry which is preliminary data.</text>
</comment>
<protein>
    <submittedName>
        <fullName evidence="4">Src kinase signaling inhibitor 1</fullName>
    </submittedName>
</protein>
<evidence type="ECO:0000313" key="5">
    <source>
        <dbReference type="Proteomes" id="UP000735302"/>
    </source>
</evidence>
<organism evidence="4 5">
    <name type="scientific">Plakobranchus ocellatus</name>
    <dbReference type="NCBI Taxonomy" id="259542"/>
    <lineage>
        <taxon>Eukaryota</taxon>
        <taxon>Metazoa</taxon>
        <taxon>Spiralia</taxon>
        <taxon>Lophotrochozoa</taxon>
        <taxon>Mollusca</taxon>
        <taxon>Gastropoda</taxon>
        <taxon>Heterobranchia</taxon>
        <taxon>Euthyneura</taxon>
        <taxon>Panpulmonata</taxon>
        <taxon>Sacoglossa</taxon>
        <taxon>Placobranchoidea</taxon>
        <taxon>Plakobranchidae</taxon>
        <taxon>Plakobranchus</taxon>
    </lineage>
</organism>